<dbReference type="CDD" id="cd13530">
    <property type="entry name" value="PBP2_peptides_like"/>
    <property type="match status" value="1"/>
</dbReference>
<dbReference type="AlphaFoldDB" id="A0A1X7KV31"/>
<dbReference type="SMART" id="SM00062">
    <property type="entry name" value="PBPb"/>
    <property type="match status" value="1"/>
</dbReference>
<dbReference type="InterPro" id="IPR001638">
    <property type="entry name" value="Solute-binding_3/MltF_N"/>
</dbReference>
<evidence type="ECO:0000256" key="2">
    <source>
        <dbReference type="SAM" id="SignalP"/>
    </source>
</evidence>
<dbReference type="SUPFAM" id="SSF53850">
    <property type="entry name" value="Periplasmic binding protein-like II"/>
    <property type="match status" value="1"/>
</dbReference>
<protein>
    <submittedName>
        <fullName evidence="4">Amino acid ABC transporter substrate-binding protein, PAAT family</fullName>
    </submittedName>
</protein>
<dbReference type="PANTHER" id="PTHR35936">
    <property type="entry name" value="MEMBRANE-BOUND LYTIC MUREIN TRANSGLYCOSYLASE F"/>
    <property type="match status" value="1"/>
</dbReference>
<proteinExistence type="predicted"/>
<feature type="signal peptide" evidence="2">
    <location>
        <begin position="1"/>
        <end position="44"/>
    </location>
</feature>
<dbReference type="Pfam" id="PF00497">
    <property type="entry name" value="SBP_bac_3"/>
    <property type="match status" value="1"/>
</dbReference>
<dbReference type="EMBL" id="FXAT01000004">
    <property type="protein sequence ID" value="SMG45335.1"/>
    <property type="molecule type" value="Genomic_DNA"/>
</dbReference>
<accession>A0A1X7KV31</accession>
<organism evidence="4 5">
    <name type="scientific">Paraburkholderia susongensis</name>
    <dbReference type="NCBI Taxonomy" id="1515439"/>
    <lineage>
        <taxon>Bacteria</taxon>
        <taxon>Pseudomonadati</taxon>
        <taxon>Pseudomonadota</taxon>
        <taxon>Betaproteobacteria</taxon>
        <taxon>Burkholderiales</taxon>
        <taxon>Burkholderiaceae</taxon>
        <taxon>Paraburkholderia</taxon>
    </lineage>
</organism>
<dbReference type="STRING" id="1515439.SAMN06265784_104361"/>
<feature type="domain" description="Solute-binding protein family 3/N-terminal" evidence="3">
    <location>
        <begin position="89"/>
        <end position="288"/>
    </location>
</feature>
<dbReference type="PANTHER" id="PTHR35936:SF17">
    <property type="entry name" value="ARGININE-BINDING EXTRACELLULAR PROTEIN ARTP"/>
    <property type="match status" value="1"/>
</dbReference>
<feature type="chain" id="PRO_5012191731" evidence="2">
    <location>
        <begin position="45"/>
        <end position="301"/>
    </location>
</feature>
<name>A0A1X7KV31_9BURK</name>
<evidence type="ECO:0000313" key="4">
    <source>
        <dbReference type="EMBL" id="SMG45335.1"/>
    </source>
</evidence>
<gene>
    <name evidence="4" type="ORF">SAMN06265784_104361</name>
</gene>
<dbReference type="Gene3D" id="3.40.190.10">
    <property type="entry name" value="Periplasmic binding protein-like II"/>
    <property type="match status" value="2"/>
</dbReference>
<keyword evidence="1 2" id="KW-0732">Signal</keyword>
<keyword evidence="5" id="KW-1185">Reference proteome</keyword>
<evidence type="ECO:0000313" key="5">
    <source>
        <dbReference type="Proteomes" id="UP000193228"/>
    </source>
</evidence>
<reference evidence="5" key="1">
    <citation type="submission" date="2017-04" db="EMBL/GenBank/DDBJ databases">
        <authorList>
            <person name="Varghese N."/>
            <person name="Submissions S."/>
        </authorList>
    </citation>
    <scope>NUCLEOTIDE SEQUENCE [LARGE SCALE GENOMIC DNA]</scope>
    <source>
        <strain evidence="5">LMG 29540</strain>
    </source>
</reference>
<sequence length="301" mass="32734">MQYLTIEENNVTQSSMPLAEKRATWLHRAMVCVALSAVTVTAFAAQDFGKCEVSGEKGSVKLTTVVPGALSVRPVLGVPGWWNGDSLDTIKDGFEYCMAANMAYRAGLDRVILVSRSFQQILTGQSQGFDIALSEITITEPRKQVVNFTEPYFNSDQGILVKTGTKVDGKNLGSLRYAVERGTTAYDYIVEKVKPTEQPKVFNDPPSMYTALAAGQVDAVIYDTPNVLLRAKNSNGALEVVGRFDTGEKWGGLVNKDSPNLAAFNQLIEGMKKDGTLERLSAKYLTPELGADPTKVPVLNP</sequence>
<dbReference type="Proteomes" id="UP000193228">
    <property type="component" value="Unassembled WGS sequence"/>
</dbReference>
<evidence type="ECO:0000256" key="1">
    <source>
        <dbReference type="ARBA" id="ARBA00022729"/>
    </source>
</evidence>
<evidence type="ECO:0000259" key="3">
    <source>
        <dbReference type="SMART" id="SM00062"/>
    </source>
</evidence>